<dbReference type="InterPro" id="IPR036237">
    <property type="entry name" value="Xyl_isomerase-like_sf"/>
</dbReference>
<name>A0A7X1FA84_9SPHN</name>
<dbReference type="InterPro" id="IPR006311">
    <property type="entry name" value="TAT_signal"/>
</dbReference>
<dbReference type="Pfam" id="PF01261">
    <property type="entry name" value="AP_endonuc_2"/>
    <property type="match status" value="1"/>
</dbReference>
<dbReference type="PANTHER" id="PTHR12110">
    <property type="entry name" value="HYDROXYPYRUVATE ISOMERASE"/>
    <property type="match status" value="1"/>
</dbReference>
<dbReference type="AlphaFoldDB" id="A0A7X1FA84"/>
<reference evidence="2 3" key="1">
    <citation type="submission" date="2020-08" db="EMBL/GenBank/DDBJ databases">
        <title>The genome sequence of Novosphingobium flavum 4Y4.</title>
        <authorList>
            <person name="Liu Y."/>
        </authorList>
    </citation>
    <scope>NUCLEOTIDE SEQUENCE [LARGE SCALE GENOMIC DNA]</scope>
    <source>
        <strain evidence="2 3">4Y4</strain>
    </source>
</reference>
<dbReference type="Gene3D" id="3.20.20.150">
    <property type="entry name" value="Divalent-metal-dependent TIM barrel enzymes"/>
    <property type="match status" value="1"/>
</dbReference>
<evidence type="ECO:0000313" key="3">
    <source>
        <dbReference type="Proteomes" id="UP000520156"/>
    </source>
</evidence>
<dbReference type="GO" id="GO:0016853">
    <property type="term" value="F:isomerase activity"/>
    <property type="evidence" value="ECO:0007669"/>
    <property type="project" value="UniProtKB-KW"/>
</dbReference>
<proteinExistence type="predicted"/>
<dbReference type="PROSITE" id="PS51318">
    <property type="entry name" value="TAT"/>
    <property type="match status" value="1"/>
</dbReference>
<evidence type="ECO:0000259" key="1">
    <source>
        <dbReference type="Pfam" id="PF01261"/>
    </source>
</evidence>
<accession>A0A7X1FA84</accession>
<dbReference type="InterPro" id="IPR050312">
    <property type="entry name" value="IolE/XylAMocC-like"/>
</dbReference>
<keyword evidence="2" id="KW-0413">Isomerase</keyword>
<feature type="domain" description="Xylose isomerase-like TIM barrel" evidence="1">
    <location>
        <begin position="61"/>
        <end position="317"/>
    </location>
</feature>
<dbReference type="Proteomes" id="UP000520156">
    <property type="component" value="Unassembled WGS sequence"/>
</dbReference>
<sequence length="321" mass="34682">MRHLNRRSLISGMGAAAALAAVSGPALARSRKPFFVRHAQPIGLQLGSLGTVSARDIEATFARLAQIGYRELELTSLLGMQPKQIGEAAARAGLSICSLHLPLIAMGGPTALNMMSEPTRIADAMAAIGAKWAVAPILLIPANFRPTPGEGMEAAIARTIAAAGEDIWKQTAEILNAKGEALRKVGIGVAYHNHNMDFAPIGKTTGWDILWRETQTDLVKYELDIGWVELAGIDPVRFLDRSRGRIKMLHVRDMSSSQPRGYRVAMGSPIVGQGRLDWMRILPAAYRAGARHFLVEQEPSAAVPGIEAAQRAYEFLSTLYA</sequence>
<gene>
    <name evidence="2" type="ORF">H7F49_16420</name>
</gene>
<dbReference type="EMBL" id="JACLAU010000041">
    <property type="protein sequence ID" value="MBC2653275.1"/>
    <property type="molecule type" value="Genomic_DNA"/>
</dbReference>
<keyword evidence="3" id="KW-1185">Reference proteome</keyword>
<organism evidence="2 3">
    <name type="scientific">Novosphingobium aerophilum</name>
    <dbReference type="NCBI Taxonomy" id="2839843"/>
    <lineage>
        <taxon>Bacteria</taxon>
        <taxon>Pseudomonadati</taxon>
        <taxon>Pseudomonadota</taxon>
        <taxon>Alphaproteobacteria</taxon>
        <taxon>Sphingomonadales</taxon>
        <taxon>Sphingomonadaceae</taxon>
        <taxon>Novosphingobium</taxon>
    </lineage>
</organism>
<comment type="caution">
    <text evidence="2">The sequence shown here is derived from an EMBL/GenBank/DDBJ whole genome shotgun (WGS) entry which is preliminary data.</text>
</comment>
<dbReference type="SUPFAM" id="SSF51658">
    <property type="entry name" value="Xylose isomerase-like"/>
    <property type="match status" value="1"/>
</dbReference>
<dbReference type="InterPro" id="IPR013022">
    <property type="entry name" value="Xyl_isomerase-like_TIM-brl"/>
</dbReference>
<evidence type="ECO:0000313" key="2">
    <source>
        <dbReference type="EMBL" id="MBC2653275.1"/>
    </source>
</evidence>
<dbReference type="PANTHER" id="PTHR12110:SF41">
    <property type="entry name" value="INOSOSE DEHYDRATASE"/>
    <property type="match status" value="1"/>
</dbReference>
<protein>
    <submittedName>
        <fullName evidence="2">Sugar phosphate isomerase/epimerase</fullName>
    </submittedName>
</protein>